<dbReference type="RefSeq" id="WP_102586644.1">
    <property type="nucleotide sequence ID" value="NZ_BNAE01000001.1"/>
</dbReference>
<reference evidence="2 3" key="1">
    <citation type="submission" date="2018-01" db="EMBL/GenBank/DDBJ databases">
        <title>Halomonas endophytica sp. nov., isolated from storage liquid in the stems of Populus euphratica.</title>
        <authorList>
            <person name="Chen C."/>
        </authorList>
    </citation>
    <scope>NUCLEOTIDE SEQUENCE [LARGE SCALE GENOMIC DNA]</scope>
    <source>
        <strain evidence="2 3">BZ-SZ-XJ27</strain>
    </source>
</reference>
<evidence type="ECO:0000313" key="2">
    <source>
        <dbReference type="EMBL" id="PMR82495.1"/>
    </source>
</evidence>
<dbReference type="OrthoDB" id="1425928at2"/>
<dbReference type="AlphaFoldDB" id="A0A2N7UPY8"/>
<proteinExistence type="predicted"/>
<dbReference type="Pfam" id="PF04230">
    <property type="entry name" value="PS_pyruv_trans"/>
    <property type="match status" value="1"/>
</dbReference>
<comment type="caution">
    <text evidence="2">The sequence shown here is derived from an EMBL/GenBank/DDBJ whole genome shotgun (WGS) entry which is preliminary data.</text>
</comment>
<dbReference type="Proteomes" id="UP000235547">
    <property type="component" value="Unassembled WGS sequence"/>
</dbReference>
<keyword evidence="3" id="KW-1185">Reference proteome</keyword>
<evidence type="ECO:0000313" key="3">
    <source>
        <dbReference type="Proteomes" id="UP000235547"/>
    </source>
</evidence>
<sequence>MIYRVLGPFDRYNYGDLLFPLILKYKIESLGYQVEFYGLVESDFTNYGAVKTLSISNFYSDLSKGDKVIIAGGESLCTSWADLYSYLNKLFDYIYGNRIAKGIDRRINIFSWLARSICSGQSRYPFAFSPRELKLDVSISFNAVGGAALNTWPYKKLHRFVENINDSKLIGVRDNLTYSALKKIRSEMAVELVPDSAILMQRFYSKELDELKIRKKYKLPEKYIYFQVGNEKYSDLNVIYNELKSLANETGYAVVLCAIGHALGHEDLKPLQSLHRMSQADGQNNFIIISDMLNVFDLMCLIKESSLYIGTSLHGVITSLSFGVPYVPLNKEIKKVGEYLKEWGVRSLSQQCDEDQIVELGINALKVNSSDIMRDVERQKNIASEFLDRLIE</sequence>
<dbReference type="InterPro" id="IPR007345">
    <property type="entry name" value="Polysacch_pyruvyl_Trfase"/>
</dbReference>
<feature type="domain" description="Polysaccharide pyruvyl transferase" evidence="1">
    <location>
        <begin position="13"/>
        <end position="329"/>
    </location>
</feature>
<evidence type="ECO:0000259" key="1">
    <source>
        <dbReference type="Pfam" id="PF04230"/>
    </source>
</evidence>
<accession>A0A2N7UPY8</accession>
<organism evidence="2 3">
    <name type="scientific">Halomonas urumqiensis</name>
    <dbReference type="NCBI Taxonomy" id="1684789"/>
    <lineage>
        <taxon>Bacteria</taxon>
        <taxon>Pseudomonadati</taxon>
        <taxon>Pseudomonadota</taxon>
        <taxon>Gammaproteobacteria</taxon>
        <taxon>Oceanospirillales</taxon>
        <taxon>Halomonadaceae</taxon>
        <taxon>Halomonas</taxon>
    </lineage>
</organism>
<protein>
    <recommendedName>
        <fullName evidence="1">Polysaccharide pyruvyl transferase domain-containing protein</fullName>
    </recommendedName>
</protein>
<dbReference type="EMBL" id="PNRG01000004">
    <property type="protein sequence ID" value="PMR82495.1"/>
    <property type="molecule type" value="Genomic_DNA"/>
</dbReference>
<name>A0A2N7UPY8_9GAMM</name>
<gene>
    <name evidence="2" type="ORF">C1H70_01895</name>
</gene>